<comment type="caution">
    <text evidence="1">The sequence shown here is derived from an EMBL/GenBank/DDBJ whole genome shotgun (WGS) entry which is preliminary data.</text>
</comment>
<dbReference type="Proteomes" id="UP000471648">
    <property type="component" value="Unassembled WGS sequence"/>
</dbReference>
<reference evidence="1 2" key="1">
    <citation type="submission" date="2020-01" db="EMBL/GenBank/DDBJ databases">
        <title>Insect and environment-associated Actinomycetes.</title>
        <authorList>
            <person name="Currrie C."/>
            <person name="Chevrette M."/>
            <person name="Carlson C."/>
            <person name="Stubbendieck R."/>
            <person name="Wendt-Pienkowski E."/>
        </authorList>
    </citation>
    <scope>NUCLEOTIDE SEQUENCE [LARGE SCALE GENOMIC DNA]</scope>
    <source>
        <strain evidence="1 2">SID14438</strain>
    </source>
</reference>
<gene>
    <name evidence="1" type="ORF">G3I39_37815</name>
</gene>
<proteinExistence type="predicted"/>
<accession>A0A6N9VIV7</accession>
<dbReference type="AlphaFoldDB" id="A0A6N9VIV7"/>
<sequence>MRPHTVRLGVVFRSRANSEKAPAAQAA</sequence>
<organism evidence="1 2">
    <name type="scientific">Streptomyces microflavus</name>
    <name type="common">Streptomyces lipmanii</name>
    <dbReference type="NCBI Taxonomy" id="1919"/>
    <lineage>
        <taxon>Bacteria</taxon>
        <taxon>Bacillati</taxon>
        <taxon>Actinomycetota</taxon>
        <taxon>Actinomycetes</taxon>
        <taxon>Kitasatosporales</taxon>
        <taxon>Streptomycetaceae</taxon>
        <taxon>Streptomyces</taxon>
    </lineage>
</organism>
<protein>
    <submittedName>
        <fullName evidence="1">DUF3043 domain-containing protein</fullName>
    </submittedName>
</protein>
<dbReference type="EMBL" id="JAAGME010001628">
    <property type="protein sequence ID" value="NEB72794.1"/>
    <property type="molecule type" value="Genomic_DNA"/>
</dbReference>
<evidence type="ECO:0000313" key="1">
    <source>
        <dbReference type="EMBL" id="NEB72794.1"/>
    </source>
</evidence>
<feature type="non-terminal residue" evidence="1">
    <location>
        <position position="27"/>
    </location>
</feature>
<evidence type="ECO:0000313" key="2">
    <source>
        <dbReference type="Proteomes" id="UP000471648"/>
    </source>
</evidence>
<name>A0A6N9VIV7_STRMI</name>